<evidence type="ECO:0000256" key="3">
    <source>
        <dbReference type="ARBA" id="ARBA00022670"/>
    </source>
</evidence>
<feature type="compositionally biased region" description="Polar residues" evidence="6">
    <location>
        <begin position="292"/>
        <end position="309"/>
    </location>
</feature>
<organism evidence="9 10">
    <name type="scientific">Methylosinus trichosporium (strain ATCC 35070 / NCIMB 11131 / UNIQEM 75 / OB3b)</name>
    <dbReference type="NCBI Taxonomy" id="595536"/>
    <lineage>
        <taxon>Bacteria</taxon>
        <taxon>Pseudomonadati</taxon>
        <taxon>Pseudomonadota</taxon>
        <taxon>Alphaproteobacteria</taxon>
        <taxon>Hyphomicrobiales</taxon>
        <taxon>Methylocystaceae</taxon>
        <taxon>Methylosinus</taxon>
    </lineage>
</organism>
<feature type="region of interest" description="Disordered" evidence="6">
    <location>
        <begin position="289"/>
        <end position="309"/>
    </location>
</feature>
<accession>A0A2D2D5D8</accession>
<evidence type="ECO:0000256" key="5">
    <source>
        <dbReference type="SAM" id="Coils"/>
    </source>
</evidence>
<dbReference type="Gene3D" id="3.30.2400.10">
    <property type="entry name" value="Major capsid protein gp5"/>
    <property type="match status" value="1"/>
</dbReference>
<dbReference type="InterPro" id="IPR054612">
    <property type="entry name" value="Phage_capsid-like_C"/>
</dbReference>
<dbReference type="InterPro" id="IPR024455">
    <property type="entry name" value="Phage_capsid"/>
</dbReference>
<dbReference type="KEGG" id="mtw:CQW49_05530"/>
<keyword evidence="2" id="KW-1188">Viral release from host cell</keyword>
<gene>
    <name evidence="9" type="ORF">CQW49_05530</name>
</gene>
<evidence type="ECO:0000259" key="7">
    <source>
        <dbReference type="Pfam" id="PF04586"/>
    </source>
</evidence>
<dbReference type="NCBIfam" id="TIGR01543">
    <property type="entry name" value="proheadase_HK97"/>
    <property type="match status" value="1"/>
</dbReference>
<keyword evidence="5" id="KW-0175">Coiled coil</keyword>
<evidence type="ECO:0000256" key="2">
    <source>
        <dbReference type="ARBA" id="ARBA00022612"/>
    </source>
</evidence>
<protein>
    <submittedName>
        <fullName evidence="9">Phage major capsid protein</fullName>
    </submittedName>
</protein>
<evidence type="ECO:0000256" key="1">
    <source>
        <dbReference type="ARBA" id="ARBA00004328"/>
    </source>
</evidence>
<dbReference type="Gene3D" id="3.30.2320.10">
    <property type="entry name" value="hypothetical protein PF0899 domain"/>
    <property type="match status" value="1"/>
</dbReference>
<evidence type="ECO:0000256" key="6">
    <source>
        <dbReference type="SAM" id="MobiDB-lite"/>
    </source>
</evidence>
<dbReference type="Pfam" id="PF05065">
    <property type="entry name" value="Phage_capsid"/>
    <property type="match status" value="1"/>
</dbReference>
<proteinExistence type="predicted"/>
<dbReference type="GO" id="GO:0006508">
    <property type="term" value="P:proteolysis"/>
    <property type="evidence" value="ECO:0007669"/>
    <property type="project" value="UniProtKB-KW"/>
</dbReference>
<comment type="subcellular location">
    <subcellularLocation>
        <location evidence="1">Virion</location>
    </subcellularLocation>
</comment>
<dbReference type="SUPFAM" id="SSF56563">
    <property type="entry name" value="Major capsid protein gp5"/>
    <property type="match status" value="1"/>
</dbReference>
<dbReference type="Proteomes" id="UP000230709">
    <property type="component" value="Chromosome"/>
</dbReference>
<reference evidence="10" key="1">
    <citation type="submission" date="2017-10" db="EMBL/GenBank/DDBJ databases">
        <title>Completed PacBio SMRT sequence of Methylosinus trichosporium OB3b reveals presence of a third large plasmid.</title>
        <authorList>
            <person name="Charles T.C."/>
            <person name="Lynch M.D.J."/>
            <person name="Heil J.R."/>
            <person name="Cheng J."/>
        </authorList>
    </citation>
    <scope>NUCLEOTIDE SEQUENCE [LARGE SCALE GENOMIC DNA]</scope>
    <source>
        <strain evidence="10">OB3b</strain>
    </source>
</reference>
<dbReference type="AlphaFoldDB" id="A0A2D2D5D8"/>
<feature type="domain" description="Phage capsid-like C-terminal" evidence="8">
    <location>
        <begin position="247"/>
        <end position="518"/>
    </location>
</feature>
<dbReference type="InterPro" id="IPR054613">
    <property type="entry name" value="Peptidase_S78_dom"/>
</dbReference>
<sequence>MTLELKFAGAQDSGAFEGLAAAYGNIDSAGDVIAPGAFAASLADHKAAGTWPVLLWQHMQDEPIGVIDALHETPAGLHIKGRLDLNVRRGAEAHSLIKSGAIKGLSIGFRTIDATRDARGVRTIRNAYLGEISIVTLAANDKAKVTSIKGANMENEDDNGSVAEIKTKLEELEGKTAKLDEMEKKLADAEKRADAFELKLKRPGGSAAKDDAPAIETKAFAVFLRKGREALDPNEFKSLRVSDDTAGGYLAPADFSREVDKNIVQFSPIRQAARVGMTASGSVIVPRRTGAPTATWTGETETRPATGSSYGQVEIPIEEAACYVDVSNKLLEDAAVDIAAEVAFDLAEEFGRIEGLAFVSGDGVKKPLGFMSDANISYTPGGDASLIKADGIFDLYYGLKPFYRQRAAFIANGSTIAAIRKLKDSQGRYLWEPSLALGQPETLLGRPLIEAVDMPDITGNAYPLAFGDFSTGYRIYDRVALSLLRDPYSVATSGLTRFHARRRVGGAVVRAEAIRKLKIATS</sequence>
<dbReference type="STRING" id="595536.GCA_000178815_04051"/>
<evidence type="ECO:0000313" key="10">
    <source>
        <dbReference type="Proteomes" id="UP000230709"/>
    </source>
</evidence>
<dbReference type="GO" id="GO:0008233">
    <property type="term" value="F:peptidase activity"/>
    <property type="evidence" value="ECO:0007669"/>
    <property type="project" value="UniProtKB-KW"/>
</dbReference>
<evidence type="ECO:0000256" key="4">
    <source>
        <dbReference type="ARBA" id="ARBA00022801"/>
    </source>
</evidence>
<evidence type="ECO:0000313" key="9">
    <source>
        <dbReference type="EMBL" id="ATQ70240.1"/>
    </source>
</evidence>
<keyword evidence="3" id="KW-0645">Protease</keyword>
<dbReference type="InterPro" id="IPR006433">
    <property type="entry name" value="Prohead_protease"/>
</dbReference>
<dbReference type="Pfam" id="PF04586">
    <property type="entry name" value="Peptidase_S78"/>
    <property type="match status" value="1"/>
</dbReference>
<evidence type="ECO:0000259" key="8">
    <source>
        <dbReference type="Pfam" id="PF05065"/>
    </source>
</evidence>
<keyword evidence="4" id="KW-0378">Hydrolase</keyword>
<name>A0A2D2D5D8_METT3</name>
<dbReference type="EMBL" id="CP023737">
    <property type="protein sequence ID" value="ATQ70240.1"/>
    <property type="molecule type" value="Genomic_DNA"/>
</dbReference>
<feature type="coiled-coil region" evidence="5">
    <location>
        <begin position="162"/>
        <end position="199"/>
    </location>
</feature>
<keyword evidence="10" id="KW-1185">Reference proteome</keyword>
<feature type="domain" description="Prohead serine protease" evidence="7">
    <location>
        <begin position="12"/>
        <end position="153"/>
    </location>
</feature>
<dbReference type="NCBIfam" id="TIGR01554">
    <property type="entry name" value="major_cap_HK97"/>
    <property type="match status" value="1"/>
</dbReference>